<feature type="region of interest" description="Disordered" evidence="1">
    <location>
        <begin position="39"/>
        <end position="58"/>
    </location>
</feature>
<dbReference type="KEGG" id="dfa:DFA_00384"/>
<dbReference type="OrthoDB" id="19767at2759"/>
<reference evidence="5" key="1">
    <citation type="journal article" date="2011" name="Genome Res.">
        <title>Phylogeny-wide analysis of social amoeba genomes highlights ancient origins for complex intercellular communication.</title>
        <authorList>
            <person name="Heidel A.J."/>
            <person name="Lawal H.M."/>
            <person name="Felder M."/>
            <person name="Schilde C."/>
            <person name="Helps N.R."/>
            <person name="Tunggal B."/>
            <person name="Rivero F."/>
            <person name="John U."/>
            <person name="Schleicher M."/>
            <person name="Eichinger L."/>
            <person name="Platzer M."/>
            <person name="Noegel A.A."/>
            <person name="Schaap P."/>
            <person name="Gloeckner G."/>
        </authorList>
    </citation>
    <scope>NUCLEOTIDE SEQUENCE [LARGE SCALE GENOMIC DNA]</scope>
    <source>
        <strain evidence="5">SH3</strain>
    </source>
</reference>
<keyword evidence="2" id="KW-0812">Transmembrane</keyword>
<keyword evidence="5" id="KW-1185">Reference proteome</keyword>
<organism evidence="4 5">
    <name type="scientific">Cavenderia fasciculata</name>
    <name type="common">Slime mold</name>
    <name type="synonym">Dictyostelium fasciculatum</name>
    <dbReference type="NCBI Taxonomy" id="261658"/>
    <lineage>
        <taxon>Eukaryota</taxon>
        <taxon>Amoebozoa</taxon>
        <taxon>Evosea</taxon>
        <taxon>Eumycetozoa</taxon>
        <taxon>Dictyostelia</taxon>
        <taxon>Acytosteliales</taxon>
        <taxon>Cavenderiaceae</taxon>
        <taxon>Cavenderia</taxon>
    </lineage>
</organism>
<dbReference type="EMBL" id="GL883010">
    <property type="protein sequence ID" value="EGG20523.1"/>
    <property type="molecule type" value="Genomic_DNA"/>
</dbReference>
<gene>
    <name evidence="4" type="ORF">DFA_00384</name>
</gene>
<protein>
    <recommendedName>
        <fullName evidence="3">ComC supersandwich domain-containing protein</fullName>
    </recommendedName>
</protein>
<keyword evidence="2" id="KW-1133">Transmembrane helix</keyword>
<sequence length="214" mass="23806">MSTNTFKYTSRLSNYVFSSQLNTLQFTFETIVVAPTCDNTNVPENNEENNQPSSSRTILSTDFGNGISYGGSSPSDMHWVKMDANQLSLYSRFTNKMIVDGRVIMNANTMAAEVDSTNTAARVTIVTPYFESYVEIDPDFSVLTDYDREENTMECSNNNDDRPWLIPVIVVACVVGVALLIVTGAIIYKKSSTIRLKVLSLKSKSRGSVKMSNR</sequence>
<proteinExistence type="predicted"/>
<dbReference type="PANTHER" id="PTHR31378">
    <property type="entry name" value="EGF-LIKE DOMAIN-CONTAINING PROTEIN-RELATED-RELATED"/>
    <property type="match status" value="1"/>
</dbReference>
<keyword evidence="2" id="KW-0472">Membrane</keyword>
<dbReference type="InterPro" id="IPR054484">
    <property type="entry name" value="ComC_SSD"/>
</dbReference>
<dbReference type="AlphaFoldDB" id="F4PRH1"/>
<feature type="transmembrane region" description="Helical" evidence="2">
    <location>
        <begin position="164"/>
        <end position="188"/>
    </location>
</feature>
<evidence type="ECO:0000313" key="4">
    <source>
        <dbReference type="EMBL" id="EGG20523.1"/>
    </source>
</evidence>
<dbReference type="GeneID" id="14872587"/>
<evidence type="ECO:0000256" key="2">
    <source>
        <dbReference type="SAM" id="Phobius"/>
    </source>
</evidence>
<dbReference type="Proteomes" id="UP000007797">
    <property type="component" value="Unassembled WGS sequence"/>
</dbReference>
<evidence type="ECO:0000259" key="3">
    <source>
        <dbReference type="Pfam" id="PF22933"/>
    </source>
</evidence>
<feature type="domain" description="ComC supersandwich" evidence="3">
    <location>
        <begin position="4"/>
        <end position="143"/>
    </location>
</feature>
<dbReference type="PANTHER" id="PTHR31378:SF9">
    <property type="entry name" value="EGF-LIKE DOMAIN-CONTAINING PROTEIN"/>
    <property type="match status" value="1"/>
</dbReference>
<feature type="compositionally biased region" description="Low complexity" evidence="1">
    <location>
        <begin position="39"/>
        <end position="50"/>
    </location>
</feature>
<name>F4PRH1_CACFS</name>
<dbReference type="RefSeq" id="XP_004358373.1">
    <property type="nucleotide sequence ID" value="XM_004358316.1"/>
</dbReference>
<dbReference type="Pfam" id="PF22933">
    <property type="entry name" value="ComC_SSD"/>
    <property type="match status" value="1"/>
</dbReference>
<accession>F4PRH1</accession>
<evidence type="ECO:0000313" key="5">
    <source>
        <dbReference type="Proteomes" id="UP000007797"/>
    </source>
</evidence>
<dbReference type="OMA" id="MNANTMA"/>
<evidence type="ECO:0000256" key="1">
    <source>
        <dbReference type="SAM" id="MobiDB-lite"/>
    </source>
</evidence>